<feature type="domain" description="HTH lysR-type" evidence="5">
    <location>
        <begin position="2"/>
        <end position="59"/>
    </location>
</feature>
<comment type="similarity">
    <text evidence="1">Belongs to the LysR transcriptional regulatory family.</text>
</comment>
<organism evidence="6 7">
    <name type="scientific">Acinetobacter populi</name>
    <dbReference type="NCBI Taxonomy" id="1582270"/>
    <lineage>
        <taxon>Bacteria</taxon>
        <taxon>Pseudomonadati</taxon>
        <taxon>Pseudomonadota</taxon>
        <taxon>Gammaproteobacteria</taxon>
        <taxon>Moraxellales</taxon>
        <taxon>Moraxellaceae</taxon>
        <taxon>Acinetobacter</taxon>
    </lineage>
</organism>
<dbReference type="Gene3D" id="3.40.190.10">
    <property type="entry name" value="Periplasmic binding protein-like II"/>
    <property type="match status" value="2"/>
</dbReference>
<dbReference type="Gene3D" id="1.10.10.10">
    <property type="entry name" value="Winged helix-like DNA-binding domain superfamily/Winged helix DNA-binding domain"/>
    <property type="match status" value="1"/>
</dbReference>
<evidence type="ECO:0000256" key="2">
    <source>
        <dbReference type="ARBA" id="ARBA00023015"/>
    </source>
</evidence>
<keyword evidence="4" id="KW-0804">Transcription</keyword>
<dbReference type="PANTHER" id="PTHR30346:SF17">
    <property type="entry name" value="LYSR FAMILY TRANSCRIPTIONAL REGULATOR"/>
    <property type="match status" value="1"/>
</dbReference>
<dbReference type="SUPFAM" id="SSF46785">
    <property type="entry name" value="Winged helix' DNA-binding domain"/>
    <property type="match status" value="1"/>
</dbReference>
<evidence type="ECO:0000259" key="5">
    <source>
        <dbReference type="PROSITE" id="PS50931"/>
    </source>
</evidence>
<dbReference type="InterPro" id="IPR005119">
    <property type="entry name" value="LysR_subst-bd"/>
</dbReference>
<dbReference type="RefSeq" id="WP_087619796.1">
    <property type="nucleotide sequence ID" value="NZ_NEXX01000001.1"/>
</dbReference>
<dbReference type="InterPro" id="IPR036388">
    <property type="entry name" value="WH-like_DNA-bd_sf"/>
</dbReference>
<name>A0A1Z9Z3X3_9GAMM</name>
<accession>A0A1Z9Z3X3</accession>
<dbReference type="GO" id="GO:0003677">
    <property type="term" value="F:DNA binding"/>
    <property type="evidence" value="ECO:0007669"/>
    <property type="project" value="UniProtKB-KW"/>
</dbReference>
<dbReference type="GO" id="GO:0032993">
    <property type="term" value="C:protein-DNA complex"/>
    <property type="evidence" value="ECO:0007669"/>
    <property type="project" value="TreeGrafter"/>
</dbReference>
<dbReference type="InterPro" id="IPR000847">
    <property type="entry name" value="LysR_HTH_N"/>
</dbReference>
<dbReference type="PRINTS" id="PR00039">
    <property type="entry name" value="HTHLYSR"/>
</dbReference>
<protein>
    <submittedName>
        <fullName evidence="6">LysR family transcriptional regulator</fullName>
    </submittedName>
</protein>
<dbReference type="InterPro" id="IPR036390">
    <property type="entry name" value="WH_DNA-bd_sf"/>
</dbReference>
<reference evidence="6 7" key="1">
    <citation type="submission" date="2017-05" db="EMBL/GenBank/DDBJ databases">
        <title>Acinetobacter populi ANC 5415 (= PBJ7), whole genome shotgun sequencing project.</title>
        <authorList>
            <person name="Nemec A."/>
            <person name="Radolfova-Krizova L."/>
        </authorList>
    </citation>
    <scope>NUCLEOTIDE SEQUENCE [LARGE SCALE GENOMIC DNA]</scope>
    <source>
        <strain evidence="6 7">PBJ7</strain>
    </source>
</reference>
<dbReference type="Pfam" id="PF03466">
    <property type="entry name" value="LysR_substrate"/>
    <property type="match status" value="1"/>
</dbReference>
<keyword evidence="3" id="KW-0238">DNA-binding</keyword>
<keyword evidence="7" id="KW-1185">Reference proteome</keyword>
<dbReference type="AlphaFoldDB" id="A0A1Z9Z3X3"/>
<proteinExistence type="inferred from homology"/>
<evidence type="ECO:0000256" key="3">
    <source>
        <dbReference type="ARBA" id="ARBA00023125"/>
    </source>
</evidence>
<sequence length="301" mass="34544">MPTLKQLQYLIKIVEENGFIAASEKLYIAQSALSRQMKLLEQEVGFEIFDRSQKNMQLTPTGQYFYQNIKIHLSGMQDIIQSSQHIAQGIHRVIKIAHSSSVIMDQTKIQALDYISKKYQIQIELNTLSSEQQIQALLHHQIDIGMIRPPVLHHMQQIHSECLYHQPLYLAINTVHAKFDTLQKIKIEDLKDELFVSTPHAERGGLSYLVSNLCLSRGFFPKKASIQSRKISQLQLVAANLGICIVPLEFQSILPPQVKLLSLEQNTLMSEVKCIWKQDSDLDPYVEELVQMLQTKSIWKP</sequence>
<dbReference type="OrthoDB" id="5292387at2"/>
<dbReference type="PANTHER" id="PTHR30346">
    <property type="entry name" value="TRANSCRIPTIONAL DUAL REGULATOR HCAR-RELATED"/>
    <property type="match status" value="1"/>
</dbReference>
<comment type="caution">
    <text evidence="6">The sequence shown here is derived from an EMBL/GenBank/DDBJ whole genome shotgun (WGS) entry which is preliminary data.</text>
</comment>
<evidence type="ECO:0000256" key="1">
    <source>
        <dbReference type="ARBA" id="ARBA00009437"/>
    </source>
</evidence>
<dbReference type="EMBL" id="NEXX01000001">
    <property type="protein sequence ID" value="OUY09139.1"/>
    <property type="molecule type" value="Genomic_DNA"/>
</dbReference>
<dbReference type="PROSITE" id="PS50931">
    <property type="entry name" value="HTH_LYSR"/>
    <property type="match status" value="1"/>
</dbReference>
<keyword evidence="2" id="KW-0805">Transcription regulation</keyword>
<dbReference type="GO" id="GO:0003700">
    <property type="term" value="F:DNA-binding transcription factor activity"/>
    <property type="evidence" value="ECO:0007669"/>
    <property type="project" value="InterPro"/>
</dbReference>
<dbReference type="FunFam" id="1.10.10.10:FF:000001">
    <property type="entry name" value="LysR family transcriptional regulator"/>
    <property type="match status" value="1"/>
</dbReference>
<dbReference type="CDD" id="cd08414">
    <property type="entry name" value="PBP2_LTTR_aromatics_like"/>
    <property type="match status" value="1"/>
</dbReference>
<evidence type="ECO:0000313" key="7">
    <source>
        <dbReference type="Proteomes" id="UP000196536"/>
    </source>
</evidence>
<dbReference type="Proteomes" id="UP000196536">
    <property type="component" value="Unassembled WGS sequence"/>
</dbReference>
<evidence type="ECO:0000256" key="4">
    <source>
        <dbReference type="ARBA" id="ARBA00023163"/>
    </source>
</evidence>
<dbReference type="SUPFAM" id="SSF53850">
    <property type="entry name" value="Periplasmic binding protein-like II"/>
    <property type="match status" value="1"/>
</dbReference>
<gene>
    <name evidence="6" type="ORF">CAP51_05975</name>
</gene>
<evidence type="ECO:0000313" key="6">
    <source>
        <dbReference type="EMBL" id="OUY09139.1"/>
    </source>
</evidence>
<dbReference type="Pfam" id="PF00126">
    <property type="entry name" value="HTH_1"/>
    <property type="match status" value="1"/>
</dbReference>